<dbReference type="InterPro" id="IPR003593">
    <property type="entry name" value="AAA+_ATPase"/>
</dbReference>
<dbReference type="SUPFAM" id="SSF53300">
    <property type="entry name" value="vWA-like"/>
    <property type="match status" value="1"/>
</dbReference>
<evidence type="ECO:0000313" key="5">
    <source>
        <dbReference type="Proteomes" id="UP000186940"/>
    </source>
</evidence>
<dbReference type="Gene3D" id="3.40.50.410">
    <property type="entry name" value="von Willebrand factor, type A domain"/>
    <property type="match status" value="1"/>
</dbReference>
<dbReference type="InterPro" id="IPR002035">
    <property type="entry name" value="VWF_A"/>
</dbReference>
<dbReference type="GO" id="GO:0016887">
    <property type="term" value="F:ATP hydrolysis activity"/>
    <property type="evidence" value="ECO:0007669"/>
    <property type="project" value="InterPro"/>
</dbReference>
<feature type="domain" description="VWFA" evidence="3">
    <location>
        <begin position="497"/>
        <end position="692"/>
    </location>
</feature>
<feature type="compositionally biased region" description="Basic residues" evidence="2">
    <location>
        <begin position="435"/>
        <end position="445"/>
    </location>
</feature>
<dbReference type="CDD" id="cd01451">
    <property type="entry name" value="vWA_Magnesium_chelatase"/>
    <property type="match status" value="1"/>
</dbReference>
<dbReference type="PANTHER" id="PTHR35023">
    <property type="entry name" value="CHELATASE-RELATED"/>
    <property type="match status" value="1"/>
</dbReference>
<organism evidence="4 5">
    <name type="scientific">Candidatus Syntropharchaeum caldarium</name>
    <dbReference type="NCBI Taxonomy" id="1838285"/>
    <lineage>
        <taxon>Archaea</taxon>
        <taxon>Methanobacteriati</taxon>
        <taxon>Methanobacteriota</taxon>
        <taxon>Stenosarchaea group</taxon>
        <taxon>Methanomicrobia</taxon>
        <taxon>Methanosarcinales</taxon>
        <taxon>ANME-2 cluster</taxon>
        <taxon>Candidatus Syntropharchaeum</taxon>
    </lineage>
</organism>
<evidence type="ECO:0000256" key="1">
    <source>
        <dbReference type="ARBA" id="ARBA00005799"/>
    </source>
</evidence>
<dbReference type="SMART" id="SM00327">
    <property type="entry name" value="VWA"/>
    <property type="match status" value="1"/>
</dbReference>
<comment type="similarity">
    <text evidence="1">Belongs to the Mg-chelatase subunits D/I family.</text>
</comment>
<sequence>MIGMHHIERKILPFTAIVGQEKMKKALILNAINPKIGGVLIRGEKGTAKSTAVRALAELLPEIEVVNGCSFNCNPRDVKEMCDICYGRMKGGEKLESIKRRARVIDLPLGATEDRVVGTLNIEKAIKEGIRALEPGILAAANRGILYIDEVNLLDDHVADVLLDAAAMGVNLVEREGVSVAHPSRFILVGTMNPEEGELRPQLLDRFGLQVNVESLDDADSRVEIVKIAESFETDTDECIAKFKDQQLELSERIVLAKSRLPEVKISDDLLRTTARMCIELGVKTHRAEIVITRTAKTIAAFDDRQEVTLDDIKEAMELALPHRMRKRPFEPPQLDTEKLDDMMKEKNEKEEKKQESREKKDQDEHKQDHEHNQQQEPQNPPDDGDERSEMEQSESVFEIGDPIDISSVRPKERQDRLYRRKTSGRRIPSLARFNRGRYARHTMPRGKPTDIAIDATIRAAAPYQKDRGVSTPGKNAIILKNQDIREKIRVGKVSTATLFVVDASGSMGASNRMESAKGAIMSLLMDSYQKRDRVGMVAFKGDGADVLLPLSSSVDLAFERLRTLPTGGRTPLGAGLMRGLNLLLGEKRKNEETISMMVLISDGRANVPIVEGRSERIREELVAIAEEARSSGIHVVILDTESTGSSFVKMQLGYCKEIADHAGGRYFSLDRLSGREVHDIVSSEQELLTEIYSMGGRVS</sequence>
<feature type="compositionally biased region" description="Acidic residues" evidence="2">
    <location>
        <begin position="383"/>
        <end position="393"/>
    </location>
</feature>
<feature type="region of interest" description="Disordered" evidence="2">
    <location>
        <begin position="345"/>
        <end position="448"/>
    </location>
</feature>
<dbReference type="InterPro" id="IPR036465">
    <property type="entry name" value="vWFA_dom_sf"/>
</dbReference>
<keyword evidence="5" id="KW-1185">Reference proteome</keyword>
<dbReference type="SMART" id="SM00382">
    <property type="entry name" value="AAA"/>
    <property type="match status" value="1"/>
</dbReference>
<proteinExistence type="inferred from homology"/>
<protein>
    <submittedName>
        <fullName evidence="4">Magnesium chelatase</fullName>
    </submittedName>
</protein>
<dbReference type="InterPro" id="IPR041628">
    <property type="entry name" value="ChlI/MoxR_AAA_lid"/>
</dbReference>
<dbReference type="InterPro" id="IPR041702">
    <property type="entry name" value="BchD/ChlD_VWA"/>
</dbReference>
<reference evidence="4" key="1">
    <citation type="submission" date="2016-05" db="EMBL/GenBank/DDBJ databases">
        <title>Microbial consortia oxidize butane by reversing methanogenesis.</title>
        <authorList>
            <person name="Laso-Perez R."/>
            <person name="Richter M."/>
            <person name="Wegener G."/>
            <person name="Musat F."/>
        </authorList>
    </citation>
    <scope>NUCLEOTIDE SEQUENCE [LARGE SCALE GENOMIC DNA]</scope>
    <source>
        <strain evidence="4">BOX2</strain>
    </source>
</reference>
<dbReference type="InterPro" id="IPR027417">
    <property type="entry name" value="P-loop_NTPase"/>
</dbReference>
<dbReference type="Proteomes" id="UP000186940">
    <property type="component" value="Unassembled WGS sequence"/>
</dbReference>
<dbReference type="PATRIC" id="fig|1838285.3.peg.350"/>
<dbReference type="NCBIfam" id="TIGR02442">
    <property type="entry name" value="Cob-chelat-sub"/>
    <property type="match status" value="1"/>
</dbReference>
<dbReference type="GO" id="GO:0005524">
    <property type="term" value="F:ATP binding"/>
    <property type="evidence" value="ECO:0007669"/>
    <property type="project" value="InterPro"/>
</dbReference>
<dbReference type="Pfam" id="PF07728">
    <property type="entry name" value="AAA_5"/>
    <property type="match status" value="1"/>
</dbReference>
<dbReference type="EMBL" id="LYOS01000001">
    <property type="protein sequence ID" value="OFV68670.1"/>
    <property type="molecule type" value="Genomic_DNA"/>
</dbReference>
<evidence type="ECO:0000256" key="2">
    <source>
        <dbReference type="SAM" id="MobiDB-lite"/>
    </source>
</evidence>
<dbReference type="InterPro" id="IPR011704">
    <property type="entry name" value="ATPase_dyneun-rel_AAA"/>
</dbReference>
<gene>
    <name evidence="4" type="ORF">SCAL_000346</name>
</gene>
<dbReference type="Gene3D" id="1.10.8.80">
    <property type="entry name" value="Magnesium chelatase subunit I, C-Terminal domain"/>
    <property type="match status" value="1"/>
</dbReference>
<evidence type="ECO:0000313" key="4">
    <source>
        <dbReference type="EMBL" id="OFV68670.1"/>
    </source>
</evidence>
<dbReference type="Gene3D" id="3.40.50.300">
    <property type="entry name" value="P-loop containing nucleotide triphosphate hydrolases"/>
    <property type="match status" value="1"/>
</dbReference>
<dbReference type="InterPro" id="IPR012804">
    <property type="entry name" value="Cob_chelat_sub_put"/>
</dbReference>
<dbReference type="SUPFAM" id="SSF52540">
    <property type="entry name" value="P-loop containing nucleoside triphosphate hydrolases"/>
    <property type="match status" value="1"/>
</dbReference>
<comment type="caution">
    <text evidence="4">The sequence shown here is derived from an EMBL/GenBank/DDBJ whole genome shotgun (WGS) entry which is preliminary data.</text>
</comment>
<dbReference type="PROSITE" id="PS50234">
    <property type="entry name" value="VWFA"/>
    <property type="match status" value="1"/>
</dbReference>
<dbReference type="InterPro" id="IPR052989">
    <property type="entry name" value="Mg-chelatase_DI-like"/>
</dbReference>
<name>A0A1F2PB88_9EURY</name>
<dbReference type="STRING" id="1838285.SCAL_000346"/>
<dbReference type="PANTHER" id="PTHR35023:SF1">
    <property type="entry name" value="MG-PROTOPORPHYRIN IX CHELATASE"/>
    <property type="match status" value="1"/>
</dbReference>
<evidence type="ECO:0000259" key="3">
    <source>
        <dbReference type="PROSITE" id="PS50234"/>
    </source>
</evidence>
<accession>A0A1F2PB88</accession>
<dbReference type="CDD" id="cd00009">
    <property type="entry name" value="AAA"/>
    <property type="match status" value="1"/>
</dbReference>
<dbReference type="AlphaFoldDB" id="A0A1F2PB88"/>
<dbReference type="Pfam" id="PF17863">
    <property type="entry name" value="AAA_lid_2"/>
    <property type="match status" value="1"/>
</dbReference>
<dbReference type="Pfam" id="PF13519">
    <property type="entry name" value="VWA_2"/>
    <property type="match status" value="1"/>
</dbReference>
<feature type="compositionally biased region" description="Basic and acidic residues" evidence="2">
    <location>
        <begin position="345"/>
        <end position="374"/>
    </location>
</feature>